<dbReference type="AlphaFoldDB" id="A0A7G9YQF4"/>
<organism evidence="1">
    <name type="scientific">Candidatus Methanogaster sp. ANME-2c ERB4</name>
    <dbReference type="NCBI Taxonomy" id="2759911"/>
    <lineage>
        <taxon>Archaea</taxon>
        <taxon>Methanobacteriati</taxon>
        <taxon>Methanobacteriota</taxon>
        <taxon>Stenosarchaea group</taxon>
        <taxon>Methanomicrobia</taxon>
        <taxon>Methanosarcinales</taxon>
        <taxon>ANME-2 cluster</taxon>
        <taxon>Candidatus Methanogasteraceae</taxon>
        <taxon>Candidatus Methanogaster</taxon>
    </lineage>
</organism>
<proteinExistence type="predicted"/>
<dbReference type="EMBL" id="MT631411">
    <property type="protein sequence ID" value="QNO50238.1"/>
    <property type="molecule type" value="Genomic_DNA"/>
</dbReference>
<protein>
    <submittedName>
        <fullName evidence="1">Uncharacterized protein</fullName>
    </submittedName>
</protein>
<evidence type="ECO:0000313" key="1">
    <source>
        <dbReference type="EMBL" id="QNO50238.1"/>
    </source>
</evidence>
<gene>
    <name evidence="1" type="ORF">LCEAEILH_00004</name>
</gene>
<reference evidence="1" key="1">
    <citation type="submission" date="2020-06" db="EMBL/GenBank/DDBJ databases">
        <title>Unique genomic features of the anaerobic methanotrophic archaea.</title>
        <authorList>
            <person name="Chadwick G.L."/>
            <person name="Skennerton C.T."/>
            <person name="Laso-Perez R."/>
            <person name="Leu A.O."/>
            <person name="Speth D.R."/>
            <person name="Yu H."/>
            <person name="Morgan-Lang C."/>
            <person name="Hatzenpichler R."/>
            <person name="Goudeau D."/>
            <person name="Malmstrom R."/>
            <person name="Brazelton W.J."/>
            <person name="Woyke T."/>
            <person name="Hallam S.J."/>
            <person name="Tyson G.W."/>
            <person name="Wegener G."/>
            <person name="Boetius A."/>
            <person name="Orphan V."/>
        </authorList>
    </citation>
    <scope>NUCLEOTIDE SEQUENCE</scope>
</reference>
<accession>A0A7G9YQF4</accession>
<sequence length="59" mass="6640">MDVKEAFNKFSAVLSEDEIKKSWRENMAWKTNVKGNCSLFLFLANVTISDKIGSVGMPI</sequence>
<name>A0A7G9YQF4_9EURY</name>